<dbReference type="EMBL" id="KV417299">
    <property type="protein sequence ID" value="KZO93730.1"/>
    <property type="molecule type" value="Genomic_DNA"/>
</dbReference>
<protein>
    <submittedName>
        <fullName evidence="2">Uncharacterized protein</fullName>
    </submittedName>
</protein>
<feature type="compositionally biased region" description="Polar residues" evidence="1">
    <location>
        <begin position="438"/>
        <end position="454"/>
    </location>
</feature>
<evidence type="ECO:0000313" key="2">
    <source>
        <dbReference type="EMBL" id="KZO93730.1"/>
    </source>
</evidence>
<evidence type="ECO:0000256" key="1">
    <source>
        <dbReference type="SAM" id="MobiDB-lite"/>
    </source>
</evidence>
<organism evidence="2 3">
    <name type="scientific">Calocera viscosa (strain TUFC12733)</name>
    <dbReference type="NCBI Taxonomy" id="1330018"/>
    <lineage>
        <taxon>Eukaryota</taxon>
        <taxon>Fungi</taxon>
        <taxon>Dikarya</taxon>
        <taxon>Basidiomycota</taxon>
        <taxon>Agaricomycotina</taxon>
        <taxon>Dacrymycetes</taxon>
        <taxon>Dacrymycetales</taxon>
        <taxon>Dacrymycetaceae</taxon>
        <taxon>Calocera</taxon>
    </lineage>
</organism>
<proteinExistence type="predicted"/>
<gene>
    <name evidence="2" type="ORF">CALVIDRAFT_600455</name>
</gene>
<feature type="compositionally biased region" description="Polar residues" evidence="1">
    <location>
        <begin position="396"/>
        <end position="406"/>
    </location>
</feature>
<feature type="compositionally biased region" description="Basic and acidic residues" evidence="1">
    <location>
        <begin position="368"/>
        <end position="382"/>
    </location>
</feature>
<name>A0A167JMN2_CALVF</name>
<feature type="compositionally biased region" description="Basic and acidic residues" evidence="1">
    <location>
        <begin position="722"/>
        <end position="751"/>
    </location>
</feature>
<reference evidence="2 3" key="1">
    <citation type="journal article" date="2016" name="Mol. Biol. Evol.">
        <title>Comparative Genomics of Early-Diverging Mushroom-Forming Fungi Provides Insights into the Origins of Lignocellulose Decay Capabilities.</title>
        <authorList>
            <person name="Nagy L.G."/>
            <person name="Riley R."/>
            <person name="Tritt A."/>
            <person name="Adam C."/>
            <person name="Daum C."/>
            <person name="Floudas D."/>
            <person name="Sun H."/>
            <person name="Yadav J.S."/>
            <person name="Pangilinan J."/>
            <person name="Larsson K.H."/>
            <person name="Matsuura K."/>
            <person name="Barry K."/>
            <person name="Labutti K."/>
            <person name="Kuo R."/>
            <person name="Ohm R.A."/>
            <person name="Bhattacharya S.S."/>
            <person name="Shirouzu T."/>
            <person name="Yoshinaga Y."/>
            <person name="Martin F.M."/>
            <person name="Grigoriev I.V."/>
            <person name="Hibbett D.S."/>
        </authorList>
    </citation>
    <scope>NUCLEOTIDE SEQUENCE [LARGE SCALE GENOMIC DNA]</scope>
    <source>
        <strain evidence="2 3">TUFC12733</strain>
    </source>
</reference>
<evidence type="ECO:0000313" key="3">
    <source>
        <dbReference type="Proteomes" id="UP000076738"/>
    </source>
</evidence>
<keyword evidence="3" id="KW-1185">Reference proteome</keyword>
<dbReference type="AlphaFoldDB" id="A0A167JMN2"/>
<dbReference type="Proteomes" id="UP000076738">
    <property type="component" value="Unassembled WGS sequence"/>
</dbReference>
<sequence length="883" mass="95815">MLLREVLRTLLGRRWIIKFNWNVIGPPGRCPDRSKKIWAPNPLKYQDSIESQPHLPAAHNAYISGPRGPVSLSSNEHLPRSHLQLSAFPRSTPQKHYHPYRRLDIQTSSPTHRPTTTLSPYDSIHLTIRKMSAPSYFRAMMRRFENTVSGRNAQGFDPAAMANMAAFGMAAMAAMANVHYDNYADAGLFPAQQQFYNDPLPAAQPSHAWIQDSEESAYEPGHEAFLVYDASSPQEPEAPLPANVSHETLLDAANGSAAQGHWADQFAPGMMPAGAAMPLNSHTFQPALPAAAPFPAASQSIVPPGDPGPSVMPLGDDCTPQGIYHSTSTPTAAGVHVHDLHGPSATNKRKHVAEDEDNENVSRTVRQRTQDRSHTPIYDRRAQPVNMRTRRPQLADINQGTTSYPGGQSYAGGVSSHGAEPLRRPPPAPLQPRPQLADINQGTTSYPGGQSYASGVSHHGAEPLRRPPPAPVQPDRQEAFQFTQACGPAFQTPQACGPAFEEQFTSGHAPREEAPPPSAQQTRTMPQAPVDGLNHGQPHQTSFRNFPEGEGTPLPYGYTLQQENMYRIYPATRPGILGEDYEAPKNPVPLNAVEVMLSTTTMPPGEVANLVMEILQNDLAVTAAAAVAPPPPNINLLTPPPTPPPAVATLPSNTFASHSPLPGASLETAIELSDSEDEEDQCLGGVGAKHRRISPLPARHRDQQKGKAAAIVHTPTSPTLDDVIRVKVESSEERTRLQPTDKGKKRAHDDDLPSMPEGSSSKRQRVRVQSPAPARRSRGSPRAHPLRLSSPESTRPAASGIPIPPPLDCPSWLHDLGSIVSQDEYDRRHANQAIGPAFLAGNRLVDDLPDDYEEAAEHQTFAAPDRRASASFMEPSGLFHLKD</sequence>
<feature type="compositionally biased region" description="Basic residues" evidence="1">
    <location>
        <begin position="775"/>
        <end position="785"/>
    </location>
</feature>
<feature type="region of interest" description="Disordered" evidence="1">
    <location>
        <begin position="342"/>
        <end position="475"/>
    </location>
</feature>
<feature type="region of interest" description="Disordered" evidence="1">
    <location>
        <begin position="506"/>
        <end position="555"/>
    </location>
</feature>
<accession>A0A167JMN2</accession>
<feature type="region of interest" description="Disordered" evidence="1">
    <location>
        <begin position="673"/>
        <end position="806"/>
    </location>
</feature>